<evidence type="ECO:0000313" key="2">
    <source>
        <dbReference type="Proteomes" id="UP000828390"/>
    </source>
</evidence>
<dbReference type="EMBL" id="JAIWYP010000010">
    <property type="protein sequence ID" value="KAH3746327.1"/>
    <property type="molecule type" value="Genomic_DNA"/>
</dbReference>
<reference evidence="1" key="1">
    <citation type="journal article" date="2019" name="bioRxiv">
        <title>The Genome of the Zebra Mussel, Dreissena polymorpha: A Resource for Invasive Species Research.</title>
        <authorList>
            <person name="McCartney M.A."/>
            <person name="Auch B."/>
            <person name="Kono T."/>
            <person name="Mallez S."/>
            <person name="Zhang Y."/>
            <person name="Obille A."/>
            <person name="Becker A."/>
            <person name="Abrahante J.E."/>
            <person name="Garbe J."/>
            <person name="Badalamenti J.P."/>
            <person name="Herman A."/>
            <person name="Mangelson H."/>
            <person name="Liachko I."/>
            <person name="Sullivan S."/>
            <person name="Sone E.D."/>
            <person name="Koren S."/>
            <person name="Silverstein K.A.T."/>
            <person name="Beckman K.B."/>
            <person name="Gohl D.M."/>
        </authorList>
    </citation>
    <scope>NUCLEOTIDE SEQUENCE</scope>
    <source>
        <strain evidence="1">Duluth1</strain>
        <tissue evidence="1">Whole animal</tissue>
    </source>
</reference>
<keyword evidence="2" id="KW-1185">Reference proteome</keyword>
<accession>A0A9D4DB01</accession>
<comment type="caution">
    <text evidence="1">The sequence shown here is derived from an EMBL/GenBank/DDBJ whole genome shotgun (WGS) entry which is preliminary data.</text>
</comment>
<proteinExistence type="predicted"/>
<protein>
    <submittedName>
        <fullName evidence="1">Uncharacterized protein</fullName>
    </submittedName>
</protein>
<dbReference type="AlphaFoldDB" id="A0A9D4DB01"/>
<sequence length="119" mass="12996">MDAPKLILLVAPGAFPRVDAMVSGRGMDVITLEVAGLNGYGFWESNKVNEVVKFLLDNLIDFRLLNDSPSICLSFHSHLCKNLFAPTFLLSLSASAEEVKVVFVIVNFESPEVGFAHAL</sequence>
<organism evidence="1 2">
    <name type="scientific">Dreissena polymorpha</name>
    <name type="common">Zebra mussel</name>
    <name type="synonym">Mytilus polymorpha</name>
    <dbReference type="NCBI Taxonomy" id="45954"/>
    <lineage>
        <taxon>Eukaryota</taxon>
        <taxon>Metazoa</taxon>
        <taxon>Spiralia</taxon>
        <taxon>Lophotrochozoa</taxon>
        <taxon>Mollusca</taxon>
        <taxon>Bivalvia</taxon>
        <taxon>Autobranchia</taxon>
        <taxon>Heteroconchia</taxon>
        <taxon>Euheterodonta</taxon>
        <taxon>Imparidentia</taxon>
        <taxon>Neoheterodontei</taxon>
        <taxon>Myida</taxon>
        <taxon>Dreissenoidea</taxon>
        <taxon>Dreissenidae</taxon>
        <taxon>Dreissena</taxon>
    </lineage>
</organism>
<reference evidence="1" key="2">
    <citation type="submission" date="2020-11" db="EMBL/GenBank/DDBJ databases">
        <authorList>
            <person name="McCartney M.A."/>
            <person name="Auch B."/>
            <person name="Kono T."/>
            <person name="Mallez S."/>
            <person name="Becker A."/>
            <person name="Gohl D.M."/>
            <person name="Silverstein K.A.T."/>
            <person name="Koren S."/>
            <person name="Bechman K.B."/>
            <person name="Herman A."/>
            <person name="Abrahante J.E."/>
            <person name="Garbe J."/>
        </authorList>
    </citation>
    <scope>NUCLEOTIDE SEQUENCE</scope>
    <source>
        <strain evidence="1">Duluth1</strain>
        <tissue evidence="1">Whole animal</tissue>
    </source>
</reference>
<name>A0A9D4DB01_DREPO</name>
<gene>
    <name evidence="1" type="ORF">DPMN_180734</name>
</gene>
<dbReference type="Proteomes" id="UP000828390">
    <property type="component" value="Unassembled WGS sequence"/>
</dbReference>
<evidence type="ECO:0000313" key="1">
    <source>
        <dbReference type="EMBL" id="KAH3746327.1"/>
    </source>
</evidence>